<dbReference type="InterPro" id="IPR002582">
    <property type="entry name" value="ACPS"/>
</dbReference>
<accession>A0A433J4J6</accession>
<dbReference type="InterPro" id="IPR004568">
    <property type="entry name" value="Ppantetheine-prot_Trfase_dom"/>
</dbReference>
<keyword evidence="7 8" id="KW-0275">Fatty acid biosynthesis</keyword>
<evidence type="ECO:0000256" key="1">
    <source>
        <dbReference type="ARBA" id="ARBA00022516"/>
    </source>
</evidence>
<organism evidence="10 11">
    <name type="scientific">Azospirillum doebereinerae</name>
    <dbReference type="NCBI Taxonomy" id="92933"/>
    <lineage>
        <taxon>Bacteria</taxon>
        <taxon>Pseudomonadati</taxon>
        <taxon>Pseudomonadota</taxon>
        <taxon>Alphaproteobacteria</taxon>
        <taxon>Rhodospirillales</taxon>
        <taxon>Azospirillaceae</taxon>
        <taxon>Azospirillum</taxon>
    </lineage>
</organism>
<keyword evidence="8" id="KW-0963">Cytoplasm</keyword>
<dbReference type="Proteomes" id="UP000280346">
    <property type="component" value="Unassembled WGS sequence"/>
</dbReference>
<keyword evidence="1 8" id="KW-0444">Lipid biosynthesis</keyword>
<comment type="similarity">
    <text evidence="8">Belongs to the P-Pant transferase superfamily. AcpS family.</text>
</comment>
<dbReference type="Pfam" id="PF01648">
    <property type="entry name" value="ACPS"/>
    <property type="match status" value="1"/>
</dbReference>
<keyword evidence="4 8" id="KW-0276">Fatty acid metabolism</keyword>
<comment type="catalytic activity">
    <reaction evidence="8">
        <text>apo-[ACP] + CoA = holo-[ACP] + adenosine 3',5'-bisphosphate + H(+)</text>
        <dbReference type="Rhea" id="RHEA:12068"/>
        <dbReference type="Rhea" id="RHEA-COMP:9685"/>
        <dbReference type="Rhea" id="RHEA-COMP:9690"/>
        <dbReference type="ChEBI" id="CHEBI:15378"/>
        <dbReference type="ChEBI" id="CHEBI:29999"/>
        <dbReference type="ChEBI" id="CHEBI:57287"/>
        <dbReference type="ChEBI" id="CHEBI:58343"/>
        <dbReference type="ChEBI" id="CHEBI:64479"/>
        <dbReference type="EC" id="2.7.8.7"/>
    </reaction>
</comment>
<gene>
    <name evidence="8" type="primary">acpS</name>
    <name evidence="10" type="ORF">EJ913_20730</name>
</gene>
<dbReference type="NCBIfam" id="TIGR00556">
    <property type="entry name" value="pantethn_trn"/>
    <property type="match status" value="1"/>
</dbReference>
<reference evidence="10 11" key="1">
    <citation type="submission" date="2018-12" db="EMBL/GenBank/DDBJ databases">
        <authorList>
            <person name="Yang Y."/>
        </authorList>
    </citation>
    <scope>NUCLEOTIDE SEQUENCE [LARGE SCALE GENOMIC DNA]</scope>
    <source>
        <strain evidence="10 11">GSF71</strain>
    </source>
</reference>
<dbReference type="Gene3D" id="3.90.470.20">
    <property type="entry name" value="4'-phosphopantetheinyl transferase domain"/>
    <property type="match status" value="1"/>
</dbReference>
<comment type="cofactor">
    <cofactor evidence="8">
        <name>Mg(2+)</name>
        <dbReference type="ChEBI" id="CHEBI:18420"/>
    </cofactor>
</comment>
<dbReference type="NCBIfam" id="TIGR00516">
    <property type="entry name" value="acpS"/>
    <property type="match status" value="1"/>
</dbReference>
<evidence type="ECO:0000256" key="2">
    <source>
        <dbReference type="ARBA" id="ARBA00022679"/>
    </source>
</evidence>
<dbReference type="GO" id="GO:0005737">
    <property type="term" value="C:cytoplasm"/>
    <property type="evidence" value="ECO:0007669"/>
    <property type="project" value="UniProtKB-SubCell"/>
</dbReference>
<comment type="caution">
    <text evidence="10">The sequence shown here is derived from an EMBL/GenBank/DDBJ whole genome shotgun (WGS) entry which is preliminary data.</text>
</comment>
<keyword evidence="2 8" id="KW-0808">Transferase</keyword>
<dbReference type="GO" id="GO:0008897">
    <property type="term" value="F:holo-[acyl-carrier-protein] synthase activity"/>
    <property type="evidence" value="ECO:0007669"/>
    <property type="project" value="UniProtKB-UniRule"/>
</dbReference>
<evidence type="ECO:0000256" key="6">
    <source>
        <dbReference type="ARBA" id="ARBA00023098"/>
    </source>
</evidence>
<proteinExistence type="inferred from homology"/>
<keyword evidence="3 8" id="KW-0479">Metal-binding</keyword>
<comment type="subcellular location">
    <subcellularLocation>
        <location evidence="8">Cytoplasm</location>
    </subcellularLocation>
</comment>
<dbReference type="InterPro" id="IPR037143">
    <property type="entry name" value="4-PPantetheinyl_Trfase_dom_sf"/>
</dbReference>
<dbReference type="EMBL" id="RZIJ01000018">
    <property type="protein sequence ID" value="RUQ67108.1"/>
    <property type="molecule type" value="Genomic_DNA"/>
</dbReference>
<evidence type="ECO:0000256" key="7">
    <source>
        <dbReference type="ARBA" id="ARBA00023160"/>
    </source>
</evidence>
<feature type="binding site" evidence="8">
    <location>
        <position position="13"/>
    </location>
    <ligand>
        <name>Mg(2+)</name>
        <dbReference type="ChEBI" id="CHEBI:18420"/>
    </ligand>
</feature>
<evidence type="ECO:0000256" key="4">
    <source>
        <dbReference type="ARBA" id="ARBA00022832"/>
    </source>
</evidence>
<evidence type="ECO:0000313" key="11">
    <source>
        <dbReference type="Proteomes" id="UP000280346"/>
    </source>
</evidence>
<dbReference type="RefSeq" id="WP_127001423.1">
    <property type="nucleotide sequence ID" value="NZ_JBNPXW010000001.1"/>
</dbReference>
<dbReference type="SUPFAM" id="SSF56214">
    <property type="entry name" value="4'-phosphopantetheinyl transferase"/>
    <property type="match status" value="1"/>
</dbReference>
<keyword evidence="11" id="KW-1185">Reference proteome</keyword>
<dbReference type="GO" id="GO:0000287">
    <property type="term" value="F:magnesium ion binding"/>
    <property type="evidence" value="ECO:0007669"/>
    <property type="project" value="UniProtKB-UniRule"/>
</dbReference>
<evidence type="ECO:0000256" key="8">
    <source>
        <dbReference type="HAMAP-Rule" id="MF_00101"/>
    </source>
</evidence>
<keyword evidence="5 8" id="KW-0460">Magnesium</keyword>
<comment type="function">
    <text evidence="8">Transfers the 4'-phosphopantetheine moiety from coenzyme A to a Ser of acyl-carrier-protein.</text>
</comment>
<feature type="binding site" evidence="8">
    <location>
        <position position="69"/>
    </location>
    <ligand>
        <name>Mg(2+)</name>
        <dbReference type="ChEBI" id="CHEBI:18420"/>
    </ligand>
</feature>
<evidence type="ECO:0000259" key="9">
    <source>
        <dbReference type="Pfam" id="PF01648"/>
    </source>
</evidence>
<dbReference type="GO" id="GO:0006633">
    <property type="term" value="P:fatty acid biosynthetic process"/>
    <property type="evidence" value="ECO:0007669"/>
    <property type="project" value="UniProtKB-UniRule"/>
</dbReference>
<dbReference type="HAMAP" id="MF_00101">
    <property type="entry name" value="AcpS"/>
    <property type="match status" value="1"/>
</dbReference>
<evidence type="ECO:0000256" key="5">
    <source>
        <dbReference type="ARBA" id="ARBA00022842"/>
    </source>
</evidence>
<evidence type="ECO:0000256" key="3">
    <source>
        <dbReference type="ARBA" id="ARBA00022723"/>
    </source>
</evidence>
<sequence>MIGVGMILGIGNDLIDIRRVEQSLERFGARFIDRIFTEVEKAKSERRAGSAGRHSARASSYAKRFAAKEACSKALGTGFRDGVFWRDMGVVNLPSGQPTMRLTGGALERLQAMTPLGMRARIHVTLTDEYPMAEAFVIISAEPDVEAGSAPLPTDTAKPE</sequence>
<feature type="domain" description="4'-phosphopantetheinyl transferase" evidence="9">
    <location>
        <begin position="9"/>
        <end position="109"/>
    </location>
</feature>
<protein>
    <recommendedName>
        <fullName evidence="8">Holo-[acyl-carrier-protein] synthase</fullName>
        <shortName evidence="8">Holo-ACP synthase</shortName>
        <ecNumber evidence="8">2.7.8.7</ecNumber>
    </recommendedName>
    <alternativeName>
        <fullName evidence="8">4'-phosphopantetheinyl transferase AcpS</fullName>
    </alternativeName>
</protein>
<dbReference type="EC" id="2.7.8.7" evidence="8"/>
<keyword evidence="6 8" id="KW-0443">Lipid metabolism</keyword>
<dbReference type="AlphaFoldDB" id="A0A433J4J6"/>
<evidence type="ECO:0000313" key="10">
    <source>
        <dbReference type="EMBL" id="RUQ67108.1"/>
    </source>
</evidence>
<name>A0A433J4J6_9PROT</name>
<dbReference type="InterPro" id="IPR008278">
    <property type="entry name" value="4-PPantetheinyl_Trfase_dom"/>
</dbReference>
<dbReference type="OrthoDB" id="517356at2"/>